<dbReference type="GeneID" id="107019930"/>
<dbReference type="InterPro" id="IPR032675">
    <property type="entry name" value="LRR_dom_sf"/>
</dbReference>
<dbReference type="SUPFAM" id="SSF81383">
    <property type="entry name" value="F-box domain"/>
    <property type="match status" value="1"/>
</dbReference>
<dbReference type="InterPro" id="IPR053772">
    <property type="entry name" value="At1g61320/At1g61330-like"/>
</dbReference>
<dbReference type="Pfam" id="PF23622">
    <property type="entry name" value="LRR_At1g61320_AtMIF1"/>
    <property type="match status" value="1"/>
</dbReference>
<dbReference type="InterPro" id="IPR055357">
    <property type="entry name" value="LRR_At1g61320_AtMIF1"/>
</dbReference>
<organism evidence="2 3">
    <name type="scientific">Solanum pennellii</name>
    <name type="common">Tomato</name>
    <name type="synonym">Lycopersicon pennellii</name>
    <dbReference type="NCBI Taxonomy" id="28526"/>
    <lineage>
        <taxon>Eukaryota</taxon>
        <taxon>Viridiplantae</taxon>
        <taxon>Streptophyta</taxon>
        <taxon>Embryophyta</taxon>
        <taxon>Tracheophyta</taxon>
        <taxon>Spermatophyta</taxon>
        <taxon>Magnoliopsida</taxon>
        <taxon>eudicotyledons</taxon>
        <taxon>Gunneridae</taxon>
        <taxon>Pentapetalae</taxon>
        <taxon>asterids</taxon>
        <taxon>lamiids</taxon>
        <taxon>Solanales</taxon>
        <taxon>Solanaceae</taxon>
        <taxon>Solanoideae</taxon>
        <taxon>Solaneae</taxon>
        <taxon>Solanum</taxon>
        <taxon>Solanum subgen. Lycopersicon</taxon>
    </lineage>
</organism>
<sequence length="557" mass="63651">MAANTLSDCDQIFSEFTEDIIQEILSRVTLKQRPNVSLVSKKWLQMIESLDDDLSLVQTKSEKITCGYCGFSHIYPYESCVCSDTDLYHVDPVIKLASDKISFKELYLSVPPNFRYCASLGILDSRFLTVLHIKGNCNMNLIREFNVMPSLKELYFHSVCIFSRTFSSFAPKCPLLVELTLINCDNLVEFTVPHLNYLEKVHVNSSKKIKKLEVKAQNLLEFHLYCPTFTKLDLFASTKLQVLHIDSINVPDSFPRDFFSTFPFLKSLCLILCGGLKKIKIVSPQLECLTLNNTIDLREAFIATPNLQLFNVLYSFNFQTPRPIMGSRQMEIEMDACATNNLLELRTFAENLGENITLSLETNTARAKEEVTFQSSLQPLCIKRIDLVIQYSFKPRYESFLAEFFAYFHPRSLVVTVKADARKHDFIRVLMNELEGWNKDGTKRYKRSEYMSWHKALKSFTILGSTAFALHERESRCVNPTLCAGLGEGSSHKGLLLDLPNISTITRQEREARCDNPTICAGSEEGREQQCLLSIVLPNLSTVTREGAHQINLEFEW</sequence>
<feature type="domain" description="F-box" evidence="1">
    <location>
        <begin position="16"/>
        <end position="56"/>
    </location>
</feature>
<evidence type="ECO:0000259" key="1">
    <source>
        <dbReference type="SMART" id="SM00256"/>
    </source>
</evidence>
<evidence type="ECO:0000313" key="2">
    <source>
        <dbReference type="Proteomes" id="UP000694930"/>
    </source>
</evidence>
<dbReference type="Gene3D" id="3.80.10.10">
    <property type="entry name" value="Ribonuclease Inhibitor"/>
    <property type="match status" value="1"/>
</dbReference>
<dbReference type="PANTHER" id="PTHR34145">
    <property type="entry name" value="OS02G0105600 PROTEIN"/>
    <property type="match status" value="1"/>
</dbReference>
<dbReference type="InterPro" id="IPR001810">
    <property type="entry name" value="F-box_dom"/>
</dbReference>
<dbReference type="Proteomes" id="UP000694930">
    <property type="component" value="Chromosome 5"/>
</dbReference>
<keyword evidence="2" id="KW-1185">Reference proteome</keyword>
<proteinExistence type="predicted"/>
<dbReference type="SMART" id="SM00256">
    <property type="entry name" value="FBOX"/>
    <property type="match status" value="1"/>
</dbReference>
<evidence type="ECO:0000313" key="3">
    <source>
        <dbReference type="RefSeq" id="XP_015075773.1"/>
    </source>
</evidence>
<dbReference type="Pfam" id="PF00646">
    <property type="entry name" value="F-box"/>
    <property type="match status" value="1"/>
</dbReference>
<accession>A0ABM1GTH9</accession>
<name>A0ABM1GTH9_SOLPN</name>
<dbReference type="RefSeq" id="XP_015075773.1">
    <property type="nucleotide sequence ID" value="XM_015220287.1"/>
</dbReference>
<protein>
    <submittedName>
        <fullName evidence="3">Uncharacterized protein LOC107019930</fullName>
    </submittedName>
</protein>
<reference evidence="3" key="2">
    <citation type="submission" date="2025-08" db="UniProtKB">
        <authorList>
            <consortium name="RefSeq"/>
        </authorList>
    </citation>
    <scope>IDENTIFICATION</scope>
</reference>
<reference evidence="2" key="1">
    <citation type="journal article" date="2014" name="Nat. Genet.">
        <title>The genome of the stress-tolerant wild tomato species Solanum pennellii.</title>
        <authorList>
            <person name="Bolger A."/>
            <person name="Scossa F."/>
            <person name="Bolger M.E."/>
            <person name="Lanz C."/>
            <person name="Maumus F."/>
            <person name="Tohge T."/>
            <person name="Quesneville H."/>
            <person name="Alseekh S."/>
            <person name="Sorensen I."/>
            <person name="Lichtenstein G."/>
            <person name="Fich E.A."/>
            <person name="Conte M."/>
            <person name="Keller H."/>
            <person name="Schneeberger K."/>
            <person name="Schwacke R."/>
            <person name="Ofner I."/>
            <person name="Vrebalov J."/>
            <person name="Xu Y."/>
            <person name="Osorio S."/>
            <person name="Aflitos S.A."/>
            <person name="Schijlen E."/>
            <person name="Jimenez-Gomez J.M."/>
            <person name="Ryngajllo M."/>
            <person name="Kimura S."/>
            <person name="Kumar R."/>
            <person name="Koenig D."/>
            <person name="Headland L.R."/>
            <person name="Maloof J.N."/>
            <person name="Sinha N."/>
            <person name="van Ham R.C."/>
            <person name="Lankhorst R.K."/>
            <person name="Mao L."/>
            <person name="Vogel A."/>
            <person name="Arsova B."/>
            <person name="Panstruga R."/>
            <person name="Fei Z."/>
            <person name="Rose J.K."/>
            <person name="Zamir D."/>
            <person name="Carrari F."/>
            <person name="Giovannoni J.J."/>
            <person name="Weigel D."/>
            <person name="Usadel B."/>
            <person name="Fernie A.R."/>
        </authorList>
    </citation>
    <scope>NUCLEOTIDE SEQUENCE [LARGE SCALE GENOMIC DNA]</scope>
    <source>
        <strain evidence="2">cv. LA0716</strain>
    </source>
</reference>
<dbReference type="SUPFAM" id="SSF52058">
    <property type="entry name" value="L domain-like"/>
    <property type="match status" value="1"/>
</dbReference>
<gene>
    <name evidence="3" type="primary">LOC107019930</name>
</gene>
<dbReference type="InterPro" id="IPR036047">
    <property type="entry name" value="F-box-like_dom_sf"/>
</dbReference>